<feature type="coiled-coil region" evidence="5">
    <location>
        <begin position="105"/>
        <end position="157"/>
    </location>
</feature>
<dbReference type="InterPro" id="IPR012899">
    <property type="entry name" value="LTXXQ"/>
</dbReference>
<dbReference type="PANTHER" id="PTHR38102">
    <property type="entry name" value="PERIPLASMIC CHAPERONE SPY"/>
    <property type="match status" value="1"/>
</dbReference>
<sequence>MKTKKIHLQHLLLAAALALPLASHAANGLSSGDEGFDAPPPGPRAEGGPGMPPGGPGPGPRMGGRGGPDGERGPHGGPHFMHGLDLSEAQQDKVFTILHTQEPYIREQSRALRKAQEALDAMGKAEKFDDAKAVSLAQAAAQAISNMELQRVRTEQKLLGVLTPEQRKQLDQRKPPRQGFPAREKP</sequence>
<keyword evidence="5" id="KW-0175">Coiled coil</keyword>
<dbReference type="CDD" id="cd09916">
    <property type="entry name" value="CpxP_like"/>
    <property type="match status" value="1"/>
</dbReference>
<accession>A0A7X4KP36</accession>
<feature type="compositionally biased region" description="Basic and acidic residues" evidence="6">
    <location>
        <begin position="165"/>
        <end position="174"/>
    </location>
</feature>
<organism evidence="8 9">
    <name type="scientific">Pseudoduganella aquatica</name>
    <dbReference type="NCBI Taxonomy" id="2660641"/>
    <lineage>
        <taxon>Bacteria</taxon>
        <taxon>Pseudomonadati</taxon>
        <taxon>Pseudomonadota</taxon>
        <taxon>Betaproteobacteria</taxon>
        <taxon>Burkholderiales</taxon>
        <taxon>Oxalobacteraceae</taxon>
        <taxon>Telluria group</taxon>
        <taxon>Pseudoduganella</taxon>
    </lineage>
</organism>
<dbReference type="AlphaFoldDB" id="A0A7X4KP36"/>
<proteinExistence type="inferred from homology"/>
<evidence type="ECO:0000256" key="6">
    <source>
        <dbReference type="SAM" id="MobiDB-lite"/>
    </source>
</evidence>
<protein>
    <submittedName>
        <fullName evidence="8">Periplasmic heavy metal sensor</fullName>
    </submittedName>
</protein>
<dbReference type="GO" id="GO:0030288">
    <property type="term" value="C:outer membrane-bounded periplasmic space"/>
    <property type="evidence" value="ECO:0007669"/>
    <property type="project" value="TreeGrafter"/>
</dbReference>
<feature type="region of interest" description="Disordered" evidence="6">
    <location>
        <begin position="160"/>
        <end position="186"/>
    </location>
</feature>
<comment type="similarity">
    <text evidence="2">Belongs to the CpxP/Spy family.</text>
</comment>
<dbReference type="Gene3D" id="1.20.120.1490">
    <property type="match status" value="1"/>
</dbReference>
<dbReference type="InterPro" id="IPR025961">
    <property type="entry name" value="Metal_resist"/>
</dbReference>
<dbReference type="RefSeq" id="WP_161074183.1">
    <property type="nucleotide sequence ID" value="NZ_CP086370.1"/>
</dbReference>
<feature type="signal peptide" evidence="7">
    <location>
        <begin position="1"/>
        <end position="25"/>
    </location>
</feature>
<keyword evidence="9" id="KW-1185">Reference proteome</keyword>
<evidence type="ECO:0000256" key="2">
    <source>
        <dbReference type="ARBA" id="ARBA00008441"/>
    </source>
</evidence>
<gene>
    <name evidence="8" type="ORF">GTP77_21420</name>
</gene>
<keyword evidence="3 7" id="KW-0732">Signal</keyword>
<comment type="subcellular location">
    <subcellularLocation>
        <location evidence="1">Periplasm</location>
    </subcellularLocation>
</comment>
<evidence type="ECO:0000313" key="9">
    <source>
        <dbReference type="Proteomes" id="UP000450676"/>
    </source>
</evidence>
<comment type="caution">
    <text evidence="8">The sequence shown here is derived from an EMBL/GenBank/DDBJ whole genome shotgun (WGS) entry which is preliminary data.</text>
</comment>
<feature type="chain" id="PRO_5030895152" evidence="7">
    <location>
        <begin position="26"/>
        <end position="186"/>
    </location>
</feature>
<dbReference type="Proteomes" id="UP000450676">
    <property type="component" value="Unassembled WGS sequence"/>
</dbReference>
<name>A0A7X4KP36_9BURK</name>
<evidence type="ECO:0000256" key="3">
    <source>
        <dbReference type="ARBA" id="ARBA00022729"/>
    </source>
</evidence>
<dbReference type="PANTHER" id="PTHR38102:SF1">
    <property type="entry name" value="PERIPLASMIC CHAPERONE SPY"/>
    <property type="match status" value="1"/>
</dbReference>
<feature type="compositionally biased region" description="Pro residues" evidence="6">
    <location>
        <begin position="50"/>
        <end position="59"/>
    </location>
</feature>
<dbReference type="GO" id="GO:0051082">
    <property type="term" value="F:unfolded protein binding"/>
    <property type="evidence" value="ECO:0007669"/>
    <property type="project" value="TreeGrafter"/>
</dbReference>
<evidence type="ECO:0000256" key="1">
    <source>
        <dbReference type="ARBA" id="ARBA00004418"/>
    </source>
</evidence>
<feature type="region of interest" description="Disordered" evidence="6">
    <location>
        <begin position="28"/>
        <end position="88"/>
    </location>
</feature>
<dbReference type="InterPro" id="IPR052211">
    <property type="entry name" value="Cpx_auxiliary_protein"/>
</dbReference>
<evidence type="ECO:0000313" key="8">
    <source>
        <dbReference type="EMBL" id="MYN09883.1"/>
    </source>
</evidence>
<evidence type="ECO:0000256" key="4">
    <source>
        <dbReference type="ARBA" id="ARBA00022764"/>
    </source>
</evidence>
<keyword evidence="4" id="KW-0574">Periplasm</keyword>
<dbReference type="Pfam" id="PF13801">
    <property type="entry name" value="Metal_resist"/>
    <property type="match status" value="1"/>
</dbReference>
<evidence type="ECO:0000256" key="5">
    <source>
        <dbReference type="SAM" id="Coils"/>
    </source>
</evidence>
<reference evidence="8 9" key="1">
    <citation type="submission" date="2019-12" db="EMBL/GenBank/DDBJ databases">
        <title>Novel species isolated from a subtropical stream in China.</title>
        <authorList>
            <person name="Lu H."/>
        </authorList>
    </citation>
    <scope>NUCLEOTIDE SEQUENCE [LARGE SCALE GENOMIC DNA]</scope>
    <source>
        <strain evidence="8 9">FT127W</strain>
    </source>
</reference>
<evidence type="ECO:0000256" key="7">
    <source>
        <dbReference type="SAM" id="SignalP"/>
    </source>
</evidence>
<dbReference type="EMBL" id="WWCU01000029">
    <property type="protein sequence ID" value="MYN09883.1"/>
    <property type="molecule type" value="Genomic_DNA"/>
</dbReference>